<dbReference type="Proteomes" id="UP000242287">
    <property type="component" value="Unassembled WGS sequence"/>
</dbReference>
<gene>
    <name evidence="1" type="ORF">AMATHDRAFT_131492</name>
</gene>
<accession>A0A2A9N9R8</accession>
<name>A0A2A9N9R8_9AGAR</name>
<protein>
    <submittedName>
        <fullName evidence="1">Uncharacterized protein</fullName>
    </submittedName>
</protein>
<feature type="non-terminal residue" evidence="1">
    <location>
        <position position="143"/>
    </location>
</feature>
<keyword evidence="2" id="KW-1185">Reference proteome</keyword>
<organism evidence="1 2">
    <name type="scientific">Amanita thiersii Skay4041</name>
    <dbReference type="NCBI Taxonomy" id="703135"/>
    <lineage>
        <taxon>Eukaryota</taxon>
        <taxon>Fungi</taxon>
        <taxon>Dikarya</taxon>
        <taxon>Basidiomycota</taxon>
        <taxon>Agaricomycotina</taxon>
        <taxon>Agaricomycetes</taxon>
        <taxon>Agaricomycetidae</taxon>
        <taxon>Agaricales</taxon>
        <taxon>Pluteineae</taxon>
        <taxon>Amanitaceae</taxon>
        <taxon>Amanita</taxon>
    </lineage>
</organism>
<reference evidence="1 2" key="1">
    <citation type="submission" date="2014-02" db="EMBL/GenBank/DDBJ databases">
        <title>Transposable element dynamics among asymbiotic and ectomycorrhizal Amanita fungi.</title>
        <authorList>
            <consortium name="DOE Joint Genome Institute"/>
            <person name="Hess J."/>
            <person name="Skrede I."/>
            <person name="Wolfe B."/>
            <person name="LaButti K."/>
            <person name="Ohm R.A."/>
            <person name="Grigoriev I.V."/>
            <person name="Pringle A."/>
        </authorList>
    </citation>
    <scope>NUCLEOTIDE SEQUENCE [LARGE SCALE GENOMIC DNA]</scope>
    <source>
        <strain evidence="1 2">SKay4041</strain>
    </source>
</reference>
<feature type="non-terminal residue" evidence="1">
    <location>
        <position position="1"/>
    </location>
</feature>
<evidence type="ECO:0000313" key="2">
    <source>
        <dbReference type="Proteomes" id="UP000242287"/>
    </source>
</evidence>
<dbReference type="AlphaFoldDB" id="A0A2A9N9R8"/>
<proteinExistence type="predicted"/>
<sequence>ALCAALFSRGLQIYHWTFILPTSTEDATKFHAVIGAESWLYLRDEHFLSKSRHACVVVQLAAPDTCTADELDNILKDVPLQTPEGEDEIFTCRVWLRAAAGMLHEHGIINCPNPKELEEELKELAHANNQDSLEGRGYVFHKS</sequence>
<dbReference type="EMBL" id="KZ302158">
    <property type="protein sequence ID" value="PFH46798.1"/>
    <property type="molecule type" value="Genomic_DNA"/>
</dbReference>
<dbReference type="OrthoDB" id="3016366at2759"/>
<evidence type="ECO:0000313" key="1">
    <source>
        <dbReference type="EMBL" id="PFH46798.1"/>
    </source>
</evidence>